<feature type="binding site" evidence="6">
    <location>
        <position position="158"/>
    </location>
    <ligand>
        <name>Zn(2+)</name>
        <dbReference type="ChEBI" id="CHEBI:29105"/>
    </ligand>
</feature>
<feature type="transmembrane region" description="Helical" evidence="7">
    <location>
        <begin position="271"/>
        <end position="290"/>
    </location>
</feature>
<evidence type="ECO:0000256" key="5">
    <source>
        <dbReference type="ARBA" id="ARBA00023136"/>
    </source>
</evidence>
<feature type="transmembrane region" description="Helical" evidence="7">
    <location>
        <begin position="137"/>
        <end position="155"/>
    </location>
</feature>
<dbReference type="PANTHER" id="PTHR20855:SF15">
    <property type="entry name" value="PROGESTIN AND ADIPOQ RECEPTOR FAMILY MEMBER 3"/>
    <property type="match status" value="1"/>
</dbReference>
<feature type="transmembrane region" description="Helical" evidence="7">
    <location>
        <begin position="311"/>
        <end position="331"/>
    </location>
</feature>
<evidence type="ECO:0000256" key="1">
    <source>
        <dbReference type="ARBA" id="ARBA00004141"/>
    </source>
</evidence>
<evidence type="ECO:0000256" key="6">
    <source>
        <dbReference type="PIRSR" id="PIRSR604254-1"/>
    </source>
</evidence>
<accession>A0A8S1HME1</accession>
<evidence type="ECO:0000313" key="8">
    <source>
        <dbReference type="EMBL" id="CAD6195471.1"/>
    </source>
</evidence>
<keyword evidence="9" id="KW-1185">Reference proteome</keyword>
<dbReference type="PANTHER" id="PTHR20855">
    <property type="entry name" value="ADIPOR/PROGESTIN RECEPTOR-RELATED"/>
    <property type="match status" value="1"/>
</dbReference>
<evidence type="ECO:0000313" key="9">
    <source>
        <dbReference type="Proteomes" id="UP000835052"/>
    </source>
</evidence>
<keyword evidence="5 7" id="KW-0472">Membrane</keyword>
<keyword evidence="3 7" id="KW-0812">Transmembrane</keyword>
<sequence length="362" mass="41774">MAVPLYSDGLIDHIRNRFPNGSQGSARKLWAEIPTSSKKRSRLLFLYCQTHVCKRHNSYRLITRDRLHKTMWLNDYVIKHYRPTKMSPWMCICSAFHWTNETVNIWSHLLGFIYFSYLQYHTSLQVLPSIGGHFSDHLVVFLSLLGSQMCMLLSASYHTFGCTSPESRRKWLKLDIFGISAGLLGMYLSGIYTAFFCFQDHLNTYAYLLLLIFVITAYVPTRQDFFEKKVAGSRIGLLHVIYCVIITFGICPTIHWVFLHGGFGNAHVTKWIPSIFVLYGLMASAFFFYVSMVPERIWPGRFDVVGCSHQWWHLLILGAMVYWQTAGLNLLTEYRIVQDSCHRNLNPTPPSMPANLTAALRS</sequence>
<dbReference type="GO" id="GO:0016020">
    <property type="term" value="C:membrane"/>
    <property type="evidence" value="ECO:0007669"/>
    <property type="project" value="UniProtKB-SubCell"/>
</dbReference>
<feature type="transmembrane region" description="Helical" evidence="7">
    <location>
        <begin position="240"/>
        <end position="259"/>
    </location>
</feature>
<organism evidence="8 9">
    <name type="scientific">Caenorhabditis auriculariae</name>
    <dbReference type="NCBI Taxonomy" id="2777116"/>
    <lineage>
        <taxon>Eukaryota</taxon>
        <taxon>Metazoa</taxon>
        <taxon>Ecdysozoa</taxon>
        <taxon>Nematoda</taxon>
        <taxon>Chromadorea</taxon>
        <taxon>Rhabditida</taxon>
        <taxon>Rhabditina</taxon>
        <taxon>Rhabditomorpha</taxon>
        <taxon>Rhabditoidea</taxon>
        <taxon>Rhabditidae</taxon>
        <taxon>Peloderinae</taxon>
        <taxon>Caenorhabditis</taxon>
    </lineage>
</organism>
<comment type="similarity">
    <text evidence="2">Belongs to the ADIPOR family.</text>
</comment>
<dbReference type="OrthoDB" id="529367at2759"/>
<gene>
    <name evidence="8" type="ORF">CAUJ_LOCUS11390</name>
</gene>
<evidence type="ECO:0008006" key="10">
    <source>
        <dbReference type="Google" id="ProtNLM"/>
    </source>
</evidence>
<protein>
    <recommendedName>
        <fullName evidence="10">Progestin and adipoQ receptor family member 3</fullName>
    </recommendedName>
</protein>
<comment type="subcellular location">
    <subcellularLocation>
        <location evidence="1">Membrane</location>
        <topology evidence="1">Multi-pass membrane protein</topology>
    </subcellularLocation>
</comment>
<evidence type="ECO:0000256" key="7">
    <source>
        <dbReference type="SAM" id="Phobius"/>
    </source>
</evidence>
<dbReference type="Pfam" id="PF03006">
    <property type="entry name" value="HlyIII"/>
    <property type="match status" value="1"/>
</dbReference>
<keyword evidence="6" id="KW-0479">Metal-binding</keyword>
<comment type="caution">
    <text evidence="8">The sequence shown here is derived from an EMBL/GenBank/DDBJ whole genome shotgun (WGS) entry which is preliminary data.</text>
</comment>
<keyword evidence="6" id="KW-0862">Zinc</keyword>
<feature type="transmembrane region" description="Helical" evidence="7">
    <location>
        <begin position="176"/>
        <end position="196"/>
    </location>
</feature>
<reference evidence="8" key="1">
    <citation type="submission" date="2020-10" db="EMBL/GenBank/DDBJ databases">
        <authorList>
            <person name="Kikuchi T."/>
        </authorList>
    </citation>
    <scope>NUCLEOTIDE SEQUENCE</scope>
    <source>
        <strain evidence="8">NKZ352</strain>
    </source>
</reference>
<name>A0A8S1HME1_9PELO</name>
<dbReference type="InterPro" id="IPR004254">
    <property type="entry name" value="AdipoR/HlyIII-related"/>
</dbReference>
<feature type="binding site" evidence="6">
    <location>
        <position position="309"/>
    </location>
    <ligand>
        <name>Zn(2+)</name>
        <dbReference type="ChEBI" id="CHEBI:29105"/>
    </ligand>
</feature>
<evidence type="ECO:0000256" key="2">
    <source>
        <dbReference type="ARBA" id="ARBA00007018"/>
    </source>
</evidence>
<feature type="binding site" evidence="6">
    <location>
        <position position="313"/>
    </location>
    <ligand>
        <name>Zn(2+)</name>
        <dbReference type="ChEBI" id="CHEBI:29105"/>
    </ligand>
</feature>
<evidence type="ECO:0000256" key="3">
    <source>
        <dbReference type="ARBA" id="ARBA00022692"/>
    </source>
</evidence>
<proteinExistence type="inferred from homology"/>
<dbReference type="GO" id="GO:0038023">
    <property type="term" value="F:signaling receptor activity"/>
    <property type="evidence" value="ECO:0007669"/>
    <property type="project" value="TreeGrafter"/>
</dbReference>
<dbReference type="EMBL" id="CAJGYM010000055">
    <property type="protein sequence ID" value="CAD6195471.1"/>
    <property type="molecule type" value="Genomic_DNA"/>
</dbReference>
<dbReference type="Proteomes" id="UP000835052">
    <property type="component" value="Unassembled WGS sequence"/>
</dbReference>
<dbReference type="GO" id="GO:0046872">
    <property type="term" value="F:metal ion binding"/>
    <property type="evidence" value="ECO:0007669"/>
    <property type="project" value="UniProtKB-KW"/>
</dbReference>
<feature type="transmembrane region" description="Helical" evidence="7">
    <location>
        <begin position="202"/>
        <end position="219"/>
    </location>
</feature>
<evidence type="ECO:0000256" key="4">
    <source>
        <dbReference type="ARBA" id="ARBA00022989"/>
    </source>
</evidence>
<dbReference type="AlphaFoldDB" id="A0A8S1HME1"/>
<keyword evidence="4 7" id="KW-1133">Transmembrane helix</keyword>